<feature type="region of interest" description="Disordered" evidence="4">
    <location>
        <begin position="101"/>
        <end position="120"/>
    </location>
</feature>
<evidence type="ECO:0000256" key="2">
    <source>
        <dbReference type="ARBA" id="ARBA00022840"/>
    </source>
</evidence>
<dbReference type="Pfam" id="PF00271">
    <property type="entry name" value="Helicase_C"/>
    <property type="match status" value="1"/>
</dbReference>
<keyword evidence="7" id="KW-0347">Helicase</keyword>
<evidence type="ECO:0000313" key="7">
    <source>
        <dbReference type="EMBL" id="RJN31982.1"/>
    </source>
</evidence>
<dbReference type="RefSeq" id="WP_119902771.1">
    <property type="nucleotide sequence ID" value="NZ_QYZP01000002.1"/>
</dbReference>
<protein>
    <submittedName>
        <fullName evidence="7">DEAD/DEAH box helicase</fullName>
    </submittedName>
</protein>
<dbReference type="Proteomes" id="UP000266615">
    <property type="component" value="Unassembled WGS sequence"/>
</dbReference>
<name>A0A3A4F172_9MICC</name>
<accession>A0A3A4F172</accession>
<dbReference type="PROSITE" id="PS51192">
    <property type="entry name" value="HELICASE_ATP_BIND_1"/>
    <property type="match status" value="1"/>
</dbReference>
<evidence type="ECO:0000313" key="8">
    <source>
        <dbReference type="Proteomes" id="UP000266615"/>
    </source>
</evidence>
<dbReference type="SMART" id="SM00487">
    <property type="entry name" value="DEXDc"/>
    <property type="match status" value="1"/>
</dbReference>
<feature type="domain" description="Helicase ATP-binding" evidence="5">
    <location>
        <begin position="105"/>
        <end position="326"/>
    </location>
</feature>
<evidence type="ECO:0000256" key="3">
    <source>
        <dbReference type="SAM" id="Coils"/>
    </source>
</evidence>
<evidence type="ECO:0000259" key="5">
    <source>
        <dbReference type="PROSITE" id="PS51192"/>
    </source>
</evidence>
<dbReference type="Pfam" id="PF00270">
    <property type="entry name" value="DEAD"/>
    <property type="match status" value="1"/>
</dbReference>
<dbReference type="Gene3D" id="3.40.50.300">
    <property type="entry name" value="P-loop containing nucleotide triphosphate hydrolases"/>
    <property type="match status" value="2"/>
</dbReference>
<proteinExistence type="predicted"/>
<dbReference type="PANTHER" id="PTHR47957">
    <property type="entry name" value="ATP-DEPENDENT HELICASE HRQ1"/>
    <property type="match status" value="1"/>
</dbReference>
<dbReference type="GO" id="GO:0036297">
    <property type="term" value="P:interstrand cross-link repair"/>
    <property type="evidence" value="ECO:0007669"/>
    <property type="project" value="TreeGrafter"/>
</dbReference>
<dbReference type="GO" id="GO:0005524">
    <property type="term" value="F:ATP binding"/>
    <property type="evidence" value="ECO:0007669"/>
    <property type="project" value="UniProtKB-KW"/>
</dbReference>
<dbReference type="InterPro" id="IPR018973">
    <property type="entry name" value="MZB"/>
</dbReference>
<sequence>MSPTQELWPTEHAGSLIENLTEYLTTTFALSDKRAADALEHFLQQPDQGMFRGPYVRLRLPFASAPAALDAQDKPTSLDFYPVDYPPYGHQLEAFTRLTTKSPQPGQFRRPEPTLVTTGTGSGKTEAFLFPILDHILRAKREGITGIKALILYPMNALANDQANRLTQLLTTHPELSGVTAGLYTGQQDTARSQVTTEGLITSRYAMRDRPPDILLTNYKMLDQLLLRRDDSRLWQASATSLQYLVLDEFHTYDGAQGTDVAMLLRRLGAALKSYWPADLTGVAHGPDESDREKPLGRITPVATSATLGGALAPGEESPMLTFAKTVFGIDFPHSAVVPESRLSINDWLARGANVYARPREDREIRPKITKANAAIRHSSDPQELIAKVLDVLFEKSPAADSPADIQAALKAHPWTRKLLETATEAVALPDLADQLLVSGDGLGQKEIAEFLTHLLAVFSHVRKHLDRAAVTVETHLWVREVSRLDSFLDHVPVYRWSDDGPVQEDAEGEGLTPLPAIFCRHCGARGWASMLTPDGHSVEMNGPKIREASVRRDPKIRALMDASKEIDALLERGRHPNVAEGLEILHTRNRAFLQKDKVFTETGTAVDVADDYRDEFTQQNLLAVRMHHGLTAEDLSHRQVCPVCDTPDAIRFVGSSIATLLTVAVSGLFGAEHLDTAEKKALVFTDSVQDAAHRAGFIQSRSHTFTLRTLLRQGMAELAEQGQHAPSLAEVVDAVMDLANSGEASDRFMVVPPELTEHQRFKPFWDPEVTQSQRSKAKATVRRRLLFDAELEFGLQARFGRTLELTGAAVVETDVPSGASLPDLAKAALARRGDQLELGLEDDSALAQWARGVLIRMRLQGGLAHPWLEKYLRHDGHRWHIWAGRRRSEGAPAFPTGRSTPAFPRVGGEKPKDSELDAVTAAEAWYSWWTRQALGAGREEAGHLAKALFAELAEAGVVETHTSEKTQAVIYALNPERIRLTLTRGEDLAGGKHSLACTACRAKTMGTQKVVEQMNGAPCLHLRCTGTLEPAKMLAENYYRQRLYGARRISRVIAREHTSLLNDAVRLEYEDQFRQSSQTPSAPNVLVATPTLEMGIDIGSLSTVMLSSMPTSVASYVQRVGRAGRLSGNSLALAFVQGRGKHLPRLHEPLSVINGEVRPPGTYLEADEILRRQFLAFCGDILARTEDAPRPNRLSDVLRSITEDQDNYLGRIISLLSIRGQETLDQFLSQFSDELPHSARERLQQWALAPQGQGETALISRLHQACHRYNDDLREEQERVKQLTAQMPTLREALATALRTSTAADSKDVADAKEELRGAESSRRHSEAAIRQLTTEQWWISGLERYGLFPNYTLIEDSVELEARISWLDDSDGEWRAEVYPFKRGAEAALRELAPGSTFYAQGMQLEVDAVELGEDSRHLKHWQVCPSCGWINTEVHSAGETGDGSLRWSNTVQACPRCGAAGVADTGQVLNVVVLEKVSAEMRRDEAAINDRRDDRARSSYEVLAAADIDPHAVREPWYVKDFAFGAEFLESVTLRWLNLGPRGHHARARTLVGQEVQAPMFRVCAQCGTRDRHIQSNHAKDHRFWCSYRNEVEEQSLEIALARELTTQAVLLHLPVELVEDTYTIPTLKAALLLGMQEAFRGTPAHLNVMEVPEQESMSSGGYSGQTLLLHDNIPGGTGYLAEFTQPEKVHAMLHAAWRVVSECLCDSGGAQERQLACHRCLLPHADHHAMDLVSRSSAERILSTLLAATSDSTGPFDPWETSQERPVVESSGESPLEIQFRDVLRQRVEAEGGVVTQDVQKGRTRLSFTLPGHRRQWLLEPQVDLAGTRPDFLLRSPGVPHIAIYTDGRQYHASQKHNRLGDDAKKRHSLRVSGEAIPWALTDQDVRSFRADSAPAVTPVSWINSRYLEMLGAEEKLVAAMQRSAMHLLWEWLHQPDREVFAEFAHRVALASMPQGKPPHLAELDATALEPAPQVEPGVISERLSLGAGPQDRWWRRHLGAADLFVAVGSPGANGLPTSPRVVYSLEDTPEALAAPDFAHHWRDWLLVSTLLSFRPTVETALLTRRSAESILAADYAAVSVPVTYPAPRTATETPVPDHVRQTAAEAELTPEWRTAIGQGISEVERALLRELATLELPIPEVGEEQVDGIPVDIAYPSAQIAVFAVDDQGVEEELTKEGWTVLVAPSAAEVADMVRSN</sequence>
<dbReference type="SUPFAM" id="SSF52540">
    <property type="entry name" value="P-loop containing nucleoside triphosphate hydrolases"/>
    <property type="match status" value="2"/>
</dbReference>
<keyword evidence="1" id="KW-0547">Nucleotide-binding</keyword>
<keyword evidence="8" id="KW-1185">Reference proteome</keyword>
<dbReference type="OrthoDB" id="3197455at2"/>
<feature type="region of interest" description="Disordered" evidence="4">
    <location>
        <begin position="1757"/>
        <end position="1776"/>
    </location>
</feature>
<dbReference type="GO" id="GO:0006289">
    <property type="term" value="P:nucleotide-excision repair"/>
    <property type="evidence" value="ECO:0007669"/>
    <property type="project" value="TreeGrafter"/>
</dbReference>
<dbReference type="GO" id="GO:0043138">
    <property type="term" value="F:3'-5' DNA helicase activity"/>
    <property type="evidence" value="ECO:0007669"/>
    <property type="project" value="TreeGrafter"/>
</dbReference>
<dbReference type="SMART" id="SM00490">
    <property type="entry name" value="HELICc"/>
    <property type="match status" value="1"/>
</dbReference>
<keyword evidence="2" id="KW-0067">ATP-binding</keyword>
<feature type="coiled-coil region" evidence="3">
    <location>
        <begin position="1260"/>
        <end position="1330"/>
    </location>
</feature>
<feature type="domain" description="Helicase C-terminal" evidence="6">
    <location>
        <begin position="1007"/>
        <end position="1171"/>
    </location>
</feature>
<dbReference type="GO" id="GO:0003676">
    <property type="term" value="F:nucleic acid binding"/>
    <property type="evidence" value="ECO:0007669"/>
    <property type="project" value="InterPro"/>
</dbReference>
<dbReference type="PROSITE" id="PS51194">
    <property type="entry name" value="HELICASE_CTER"/>
    <property type="match status" value="1"/>
</dbReference>
<dbReference type="EMBL" id="QYZP01000002">
    <property type="protein sequence ID" value="RJN31982.1"/>
    <property type="molecule type" value="Genomic_DNA"/>
</dbReference>
<dbReference type="InterPro" id="IPR014001">
    <property type="entry name" value="Helicase_ATP-bd"/>
</dbReference>
<organism evidence="7 8">
    <name type="scientific">Nesterenkonia natronophila</name>
    <dbReference type="NCBI Taxonomy" id="2174932"/>
    <lineage>
        <taxon>Bacteria</taxon>
        <taxon>Bacillati</taxon>
        <taxon>Actinomycetota</taxon>
        <taxon>Actinomycetes</taxon>
        <taxon>Micrococcales</taxon>
        <taxon>Micrococcaceae</taxon>
        <taxon>Nesterenkonia</taxon>
    </lineage>
</organism>
<dbReference type="InterPro" id="IPR001650">
    <property type="entry name" value="Helicase_C-like"/>
</dbReference>
<evidence type="ECO:0000256" key="4">
    <source>
        <dbReference type="SAM" id="MobiDB-lite"/>
    </source>
</evidence>
<evidence type="ECO:0000259" key="6">
    <source>
        <dbReference type="PROSITE" id="PS51194"/>
    </source>
</evidence>
<dbReference type="InterPro" id="IPR011545">
    <property type="entry name" value="DEAD/DEAH_box_helicase_dom"/>
</dbReference>
<keyword evidence="3" id="KW-0175">Coiled coil</keyword>
<dbReference type="Pfam" id="PF09369">
    <property type="entry name" value="MZB"/>
    <property type="match status" value="1"/>
</dbReference>
<dbReference type="PANTHER" id="PTHR47957:SF3">
    <property type="entry name" value="ATP-DEPENDENT HELICASE HRQ1"/>
    <property type="match status" value="1"/>
</dbReference>
<dbReference type="InterPro" id="IPR027417">
    <property type="entry name" value="P-loop_NTPase"/>
</dbReference>
<evidence type="ECO:0000256" key="1">
    <source>
        <dbReference type="ARBA" id="ARBA00022741"/>
    </source>
</evidence>
<gene>
    <name evidence="7" type="ORF">D3250_07725</name>
</gene>
<keyword evidence="7" id="KW-0378">Hydrolase</keyword>
<comment type="caution">
    <text evidence="7">The sequence shown here is derived from an EMBL/GenBank/DDBJ whole genome shotgun (WGS) entry which is preliminary data.</text>
</comment>
<reference evidence="7 8" key="1">
    <citation type="submission" date="2018-09" db="EMBL/GenBank/DDBJ databases">
        <title>Nesterenkonia natronophila sp. nov., an alkaliphilic actinobacteriume isolated from a soda lake, and emended description of the genus Nesterenkonia.</title>
        <authorList>
            <person name="Menes R.J."/>
            <person name="Iriarte A."/>
        </authorList>
    </citation>
    <scope>NUCLEOTIDE SEQUENCE [LARGE SCALE GENOMIC DNA]</scope>
    <source>
        <strain evidence="7 8">M8</strain>
    </source>
</reference>